<dbReference type="EMBL" id="PDDX01000001">
    <property type="protein sequence ID" value="PHI27988.1"/>
    <property type="molecule type" value="Genomic_DNA"/>
</dbReference>
<gene>
    <name evidence="2" type="ORF">CRN84_00840</name>
    <name evidence="3" type="ORF">NCTC12282_00624</name>
</gene>
<dbReference type="InterPro" id="IPR051044">
    <property type="entry name" value="MAG_DAG_Lipase"/>
</dbReference>
<protein>
    <submittedName>
        <fullName evidence="2 3">Lysophospholipase</fullName>
        <ecNumber evidence="2">3.1.1.5</ecNumber>
    </submittedName>
</protein>
<keyword evidence="4" id="KW-1185">Reference proteome</keyword>
<dbReference type="EC" id="3.1.1.5" evidence="2"/>
<reference evidence="4" key="1">
    <citation type="submission" date="2017-09" db="EMBL/GenBank/DDBJ databases">
        <title>FDA dAtabase for Regulatory Grade micrObial Sequences (FDA-ARGOS): Supporting development and validation of Infectious Disease Dx tests.</title>
        <authorList>
            <person name="Minogue T."/>
            <person name="Wolcott M."/>
            <person name="Wasieloski L."/>
            <person name="Aguilar W."/>
            <person name="Moore D."/>
            <person name="Tallon L."/>
            <person name="Sadzewicz L."/>
            <person name="Ott S."/>
            <person name="Zhao X."/>
            <person name="Nagaraj S."/>
            <person name="Vavikolanu K."/>
            <person name="Aluvathingal J."/>
            <person name="Nadendla S."/>
            <person name="Sichtig H."/>
        </authorList>
    </citation>
    <scope>NUCLEOTIDE SEQUENCE [LARGE SCALE GENOMIC DNA]</scope>
    <source>
        <strain evidence="4">FDAARGOS_387</strain>
    </source>
</reference>
<sequence>MTVDFLSFKKDWLNREKHFAAFTSGPLLDFWQQRQELSFEGVDGVPIEYVRFTSDDHHRAIVVVTGRTEGYLKYQELAYDLFRCGYDVWILDHRGQGFSGRLLEDSHRGHVENFDDYVDDFEIFWLNIFMAEEYQQSFMLAHSMGGAIATLFLARHPNAVRAAVLCSPMLGIALPMPVWLAKRITDITEKWQGVREYYAVGTGRWIPLPYAVNVLTHSKARYRLFSRHYADRPELRLGGPTYHWVRESMMAGEKAIALAPQITTPLLLLQASQERLVDNNSHLAFCQALADAGHPCEGGGPKVINGARHEILFEKDEMRTEALIEILGFFARY</sequence>
<dbReference type="PANTHER" id="PTHR11614">
    <property type="entry name" value="PHOSPHOLIPASE-RELATED"/>
    <property type="match status" value="1"/>
</dbReference>
<evidence type="ECO:0000313" key="3">
    <source>
        <dbReference type="EMBL" id="VFS45741.1"/>
    </source>
</evidence>
<dbReference type="OrthoDB" id="9788260at2"/>
<dbReference type="STRING" id="1111728.GCA_000427805_04725"/>
<dbReference type="SUPFAM" id="SSF53474">
    <property type="entry name" value="alpha/beta-Hydrolases"/>
    <property type="match status" value="1"/>
</dbReference>
<dbReference type="Proteomes" id="UP000224974">
    <property type="component" value="Unassembled WGS sequence"/>
</dbReference>
<dbReference type="InterPro" id="IPR022742">
    <property type="entry name" value="Hydrolase_4"/>
</dbReference>
<dbReference type="RefSeq" id="WP_036015423.1">
    <property type="nucleotide sequence ID" value="NZ_BRLG01000004.1"/>
</dbReference>
<evidence type="ECO:0000313" key="4">
    <source>
        <dbReference type="Proteomes" id="UP000224974"/>
    </source>
</evidence>
<dbReference type="InterPro" id="IPR029058">
    <property type="entry name" value="AB_hydrolase_fold"/>
</dbReference>
<name>A0A2C6DCK4_9GAMM</name>
<reference evidence="2" key="2">
    <citation type="submission" date="2017-09" db="EMBL/GenBank/DDBJ databases">
        <title>FDA dAtabase for Regulatory Grade micrObial Sequences (FDA-ARGOS): Supporting development and validation of Infectious Disease Dx tests.</title>
        <authorList>
            <person name="Minogue T."/>
            <person name="Wolcott M."/>
            <person name="Wasieloski L."/>
            <person name="Aguilar W."/>
            <person name="Moore D."/>
            <person name="Tallon L.J."/>
            <person name="Sadzewicz L."/>
            <person name="Ott S."/>
            <person name="Zhao X."/>
            <person name="Nagaraj S."/>
            <person name="Vavikolanu K."/>
            <person name="Aluvathingal J."/>
            <person name="Nadendla S."/>
            <person name="Sichtig H."/>
        </authorList>
    </citation>
    <scope>NUCLEOTIDE SEQUENCE</scope>
    <source>
        <strain evidence="2">FDAARGOS_387</strain>
    </source>
</reference>
<proteinExistence type="predicted"/>
<evidence type="ECO:0000313" key="5">
    <source>
        <dbReference type="Proteomes" id="UP000373449"/>
    </source>
</evidence>
<keyword evidence="2" id="KW-0378">Hydrolase</keyword>
<feature type="domain" description="Serine aminopeptidase S33" evidence="1">
    <location>
        <begin position="57"/>
        <end position="316"/>
    </location>
</feature>
<dbReference type="EMBL" id="CAADJA010000002">
    <property type="protein sequence ID" value="VFS45741.1"/>
    <property type="molecule type" value="Genomic_DNA"/>
</dbReference>
<dbReference type="AlphaFoldDB" id="A0A2C6DCK4"/>
<dbReference type="Pfam" id="PF12146">
    <property type="entry name" value="Hydrolase_4"/>
    <property type="match status" value="1"/>
</dbReference>
<organism evidence="2 4">
    <name type="scientific">Budvicia aquatica</name>
    <dbReference type="NCBI Taxonomy" id="82979"/>
    <lineage>
        <taxon>Bacteria</taxon>
        <taxon>Pseudomonadati</taxon>
        <taxon>Pseudomonadota</taxon>
        <taxon>Gammaproteobacteria</taxon>
        <taxon>Enterobacterales</taxon>
        <taxon>Budviciaceae</taxon>
        <taxon>Budvicia</taxon>
    </lineage>
</organism>
<dbReference type="Proteomes" id="UP000373449">
    <property type="component" value="Unassembled WGS sequence"/>
</dbReference>
<dbReference type="NCBIfam" id="NF008019">
    <property type="entry name" value="PRK10749.1"/>
    <property type="match status" value="1"/>
</dbReference>
<dbReference type="GO" id="GO:0004622">
    <property type="term" value="F:phosphatidylcholine lysophospholipase activity"/>
    <property type="evidence" value="ECO:0007669"/>
    <property type="project" value="UniProtKB-EC"/>
</dbReference>
<dbReference type="Gene3D" id="3.40.50.1820">
    <property type="entry name" value="alpha/beta hydrolase"/>
    <property type="match status" value="1"/>
</dbReference>
<reference evidence="3 5" key="3">
    <citation type="submission" date="2019-03" db="EMBL/GenBank/DDBJ databases">
        <authorList>
            <consortium name="Pathogen Informatics"/>
        </authorList>
    </citation>
    <scope>NUCLEOTIDE SEQUENCE [LARGE SCALE GENOMIC DNA]</scope>
    <source>
        <strain evidence="3 5">NCTC12282</strain>
    </source>
</reference>
<evidence type="ECO:0000259" key="1">
    <source>
        <dbReference type="Pfam" id="PF12146"/>
    </source>
</evidence>
<evidence type="ECO:0000313" key="2">
    <source>
        <dbReference type="EMBL" id="PHI27988.1"/>
    </source>
</evidence>
<accession>A0A2C6DCK4</accession>